<protein>
    <submittedName>
        <fullName evidence="2">Glycosyl transferase family 2</fullName>
    </submittedName>
</protein>
<evidence type="ECO:0000313" key="3">
    <source>
        <dbReference type="Proteomes" id="UP000315925"/>
    </source>
</evidence>
<dbReference type="PANTHER" id="PTHR22916:SF3">
    <property type="entry name" value="UDP-GLCNAC:BETAGAL BETA-1,3-N-ACETYLGLUCOSAMINYLTRANSFERASE-LIKE PROTEIN 1"/>
    <property type="match status" value="1"/>
</dbReference>
<dbReference type="PANTHER" id="PTHR22916">
    <property type="entry name" value="GLYCOSYLTRANSFERASE"/>
    <property type="match status" value="1"/>
</dbReference>
<dbReference type="AlphaFoldDB" id="A0A516TPW9"/>
<gene>
    <name evidence="2" type="ORF">kam1_2085</name>
</gene>
<sequence length="162" mass="18446">MKRFLISIGIPVYNGERFLRESIKSALSQSWSEKEILVVDDGSTDSTQSIIRSFQGNIRSFRIEHQGVSKARNVILKESKGLWIQYLDADDYLLEDKIETQIKECPNIQKYDVLLGDCSSKNGKEAKEKRIVFNLNILRTLIWIPSSNGSIGIIQMSPAAYF</sequence>
<feature type="domain" description="Glycosyltransferase 2-like" evidence="1">
    <location>
        <begin position="7"/>
        <end position="110"/>
    </location>
</feature>
<keyword evidence="2" id="KW-0808">Transferase</keyword>
<name>A0A516TPW9_9BACT</name>
<dbReference type="EMBL" id="CP037899">
    <property type="protein sequence ID" value="QDQ43293.1"/>
    <property type="molecule type" value="Genomic_DNA"/>
</dbReference>
<dbReference type="Proteomes" id="UP000315925">
    <property type="component" value="Chromosome"/>
</dbReference>
<dbReference type="Pfam" id="PF00535">
    <property type="entry name" value="Glycos_transf_2"/>
    <property type="match status" value="1"/>
</dbReference>
<proteinExistence type="predicted"/>
<dbReference type="InterPro" id="IPR001173">
    <property type="entry name" value="Glyco_trans_2-like"/>
</dbReference>
<dbReference type="GO" id="GO:0016758">
    <property type="term" value="F:hexosyltransferase activity"/>
    <property type="evidence" value="ECO:0007669"/>
    <property type="project" value="UniProtKB-ARBA"/>
</dbReference>
<dbReference type="KEGG" id="mkc:kam1_2085"/>
<dbReference type="InterPro" id="IPR029044">
    <property type="entry name" value="Nucleotide-diphossugar_trans"/>
</dbReference>
<evidence type="ECO:0000313" key="2">
    <source>
        <dbReference type="EMBL" id="QDQ43293.1"/>
    </source>
</evidence>
<evidence type="ECO:0000259" key="1">
    <source>
        <dbReference type="Pfam" id="PF00535"/>
    </source>
</evidence>
<dbReference type="RefSeq" id="WP_143958422.1">
    <property type="nucleotide sequence ID" value="NZ_CP037899.1"/>
</dbReference>
<dbReference type="Gene3D" id="3.90.550.10">
    <property type="entry name" value="Spore Coat Polysaccharide Biosynthesis Protein SpsA, Chain A"/>
    <property type="match status" value="1"/>
</dbReference>
<reference evidence="3" key="1">
    <citation type="submission" date="2019-03" db="EMBL/GenBank/DDBJ databases">
        <title>Complete genome of Methylacidiphilum kamchatkense Kam1.</title>
        <authorList>
            <person name="Kruse T."/>
            <person name="Murarilal Ratnadevi C."/>
            <person name="Erikstad H.-A."/>
            <person name="Birkeland N.-K."/>
        </authorList>
    </citation>
    <scope>NUCLEOTIDE SEQUENCE [LARGE SCALE GENOMIC DNA]</scope>
    <source>
        <strain evidence="3">kam1</strain>
    </source>
</reference>
<dbReference type="SUPFAM" id="SSF53448">
    <property type="entry name" value="Nucleotide-diphospho-sugar transferases"/>
    <property type="match status" value="1"/>
</dbReference>
<dbReference type="STRING" id="1202785.A946_06185"/>
<organism evidence="2 3">
    <name type="scientific">Methylacidiphilum kamchatkense Kam1</name>
    <dbReference type="NCBI Taxonomy" id="1202785"/>
    <lineage>
        <taxon>Bacteria</taxon>
        <taxon>Pseudomonadati</taxon>
        <taxon>Verrucomicrobiota</taxon>
        <taxon>Methylacidiphilae</taxon>
        <taxon>Methylacidiphilales</taxon>
        <taxon>Methylacidiphilaceae</taxon>
        <taxon>Methylacidiphilum (ex Ratnadevi et al. 2023)</taxon>
    </lineage>
</organism>
<accession>A0A516TPW9</accession>
<dbReference type="CDD" id="cd00761">
    <property type="entry name" value="Glyco_tranf_GTA_type"/>
    <property type="match status" value="1"/>
</dbReference>